<keyword evidence="1 2" id="KW-0238">DNA-binding</keyword>
<comment type="caution">
    <text evidence="4">The sequence shown here is derived from an EMBL/GenBank/DDBJ whole genome shotgun (WGS) entry which is preliminary data.</text>
</comment>
<dbReference type="Proteomes" id="UP000021369">
    <property type="component" value="Unassembled WGS sequence"/>
</dbReference>
<name>A0A011VTN7_RUMAL</name>
<feature type="domain" description="HTH tetR-type" evidence="3">
    <location>
        <begin position="5"/>
        <end position="65"/>
    </location>
</feature>
<dbReference type="GO" id="GO:0003677">
    <property type="term" value="F:DNA binding"/>
    <property type="evidence" value="ECO:0007669"/>
    <property type="project" value="UniProtKB-UniRule"/>
</dbReference>
<dbReference type="Pfam" id="PF00440">
    <property type="entry name" value="TetR_N"/>
    <property type="match status" value="1"/>
</dbReference>
<keyword evidence="5" id="KW-1185">Reference proteome</keyword>
<evidence type="ECO:0000313" key="5">
    <source>
        <dbReference type="Proteomes" id="UP000021369"/>
    </source>
</evidence>
<accession>A0A011VTN7</accession>
<evidence type="ECO:0000313" key="4">
    <source>
        <dbReference type="EMBL" id="EXM37968.1"/>
    </source>
</evidence>
<dbReference type="InterPro" id="IPR009057">
    <property type="entry name" value="Homeodomain-like_sf"/>
</dbReference>
<evidence type="ECO:0000256" key="1">
    <source>
        <dbReference type="ARBA" id="ARBA00023125"/>
    </source>
</evidence>
<dbReference type="AlphaFoldDB" id="A0A011VTN7"/>
<dbReference type="OrthoDB" id="9810250at2"/>
<dbReference type="Pfam" id="PF14278">
    <property type="entry name" value="TetR_C_8"/>
    <property type="match status" value="1"/>
</dbReference>
<dbReference type="InterPro" id="IPR039532">
    <property type="entry name" value="TetR_C_Firmicutes"/>
</dbReference>
<dbReference type="InterPro" id="IPR001647">
    <property type="entry name" value="HTH_TetR"/>
</dbReference>
<dbReference type="PANTHER" id="PTHR43479">
    <property type="entry name" value="ACREF/ENVCD OPERON REPRESSOR-RELATED"/>
    <property type="match status" value="1"/>
</dbReference>
<protein>
    <submittedName>
        <fullName evidence="4">TetR family transcriptional regulator</fullName>
    </submittedName>
</protein>
<evidence type="ECO:0000259" key="3">
    <source>
        <dbReference type="PROSITE" id="PS50977"/>
    </source>
</evidence>
<reference evidence="4 5" key="1">
    <citation type="submission" date="2013-06" db="EMBL/GenBank/DDBJ databases">
        <title>Rumen cellulosomics: divergent fiber-degrading strategies revealed by comparative genome-wide analysis of six Ruminococcal strains.</title>
        <authorList>
            <person name="Dassa B."/>
            <person name="Borovok I."/>
            <person name="Lamed R."/>
            <person name="Flint H."/>
            <person name="Yeoman C.J."/>
            <person name="White B."/>
            <person name="Bayer E.A."/>
        </authorList>
    </citation>
    <scope>NUCLEOTIDE SEQUENCE [LARGE SCALE GENOMIC DNA]</scope>
    <source>
        <strain evidence="4 5">SY3</strain>
    </source>
</reference>
<sequence length="186" mass="22114">MSTSTITKSALCSALKELCTQKDYEKISISEITGFCGMNRQSFYYHFQDKEELLSYIYYNELFKNITRGVNYDNWYERLEGFLENMQKDKKFYSNTLRSNEKTFEKYLYQSMHRLFLRFFYHAVANTRKRSDKAKFFADFYSHGFCGMIIDWAAQGMKISPHTVMLQMKELAFENVSIGKGFIENL</sequence>
<gene>
    <name evidence="4" type="ORF">RASY3_16815</name>
</gene>
<dbReference type="EMBL" id="JEOB01000004">
    <property type="protein sequence ID" value="EXM37968.1"/>
    <property type="molecule type" value="Genomic_DNA"/>
</dbReference>
<dbReference type="PANTHER" id="PTHR43479:SF7">
    <property type="entry name" value="TETR-FAMILY TRANSCRIPTIONAL REGULATOR"/>
    <property type="match status" value="1"/>
</dbReference>
<dbReference type="SUPFAM" id="SSF46689">
    <property type="entry name" value="Homeodomain-like"/>
    <property type="match status" value="1"/>
</dbReference>
<dbReference type="PATRIC" id="fig|1341156.4.peg.2963"/>
<feature type="DNA-binding region" description="H-T-H motif" evidence="2">
    <location>
        <begin position="28"/>
        <end position="47"/>
    </location>
</feature>
<organism evidence="4 5">
    <name type="scientific">Ruminococcus albus SY3</name>
    <dbReference type="NCBI Taxonomy" id="1341156"/>
    <lineage>
        <taxon>Bacteria</taxon>
        <taxon>Bacillati</taxon>
        <taxon>Bacillota</taxon>
        <taxon>Clostridia</taxon>
        <taxon>Eubacteriales</taxon>
        <taxon>Oscillospiraceae</taxon>
        <taxon>Ruminococcus</taxon>
    </lineage>
</organism>
<dbReference type="PROSITE" id="PS50977">
    <property type="entry name" value="HTH_TETR_2"/>
    <property type="match status" value="1"/>
</dbReference>
<dbReference type="Gene3D" id="1.10.357.10">
    <property type="entry name" value="Tetracycline Repressor, domain 2"/>
    <property type="match status" value="1"/>
</dbReference>
<evidence type="ECO:0000256" key="2">
    <source>
        <dbReference type="PROSITE-ProRule" id="PRU00335"/>
    </source>
</evidence>
<proteinExistence type="predicted"/>
<dbReference type="InterPro" id="IPR050624">
    <property type="entry name" value="HTH-type_Tx_Regulator"/>
</dbReference>